<organism evidence="3 4">
    <name type="scientific">Gryllotalpicola reticulitermitis</name>
    <dbReference type="NCBI Taxonomy" id="1184153"/>
    <lineage>
        <taxon>Bacteria</taxon>
        <taxon>Bacillati</taxon>
        <taxon>Actinomycetota</taxon>
        <taxon>Actinomycetes</taxon>
        <taxon>Micrococcales</taxon>
        <taxon>Microbacteriaceae</taxon>
        <taxon>Gryllotalpicola</taxon>
    </lineage>
</organism>
<proteinExistence type="predicted"/>
<evidence type="ECO:0000256" key="1">
    <source>
        <dbReference type="SAM" id="SignalP"/>
    </source>
</evidence>
<dbReference type="Pfam" id="PF10646">
    <property type="entry name" value="Germane"/>
    <property type="match status" value="1"/>
</dbReference>
<dbReference type="InterPro" id="IPR059026">
    <property type="entry name" value="LpqB_N"/>
</dbReference>
<feature type="signal peptide" evidence="1">
    <location>
        <begin position="1"/>
        <end position="23"/>
    </location>
</feature>
<evidence type="ECO:0000313" key="4">
    <source>
        <dbReference type="Proteomes" id="UP001595900"/>
    </source>
</evidence>
<protein>
    <submittedName>
        <fullName evidence="3">GerMN domain-containing protein</fullName>
    </submittedName>
</protein>
<comment type="caution">
    <text evidence="3">The sequence shown here is derived from an EMBL/GenBank/DDBJ whole genome shotgun (WGS) entry which is preliminary data.</text>
</comment>
<keyword evidence="4" id="KW-1185">Reference proteome</keyword>
<name>A0ABV8QCR8_9MICO</name>
<dbReference type="EMBL" id="JBHSCN010000023">
    <property type="protein sequence ID" value="MFC4245241.1"/>
    <property type="molecule type" value="Genomic_DNA"/>
</dbReference>
<dbReference type="Pfam" id="PF25976">
    <property type="entry name" value="LpqB_N"/>
    <property type="match status" value="1"/>
</dbReference>
<evidence type="ECO:0000259" key="2">
    <source>
        <dbReference type="SMART" id="SM00909"/>
    </source>
</evidence>
<evidence type="ECO:0000313" key="3">
    <source>
        <dbReference type="EMBL" id="MFC4245241.1"/>
    </source>
</evidence>
<dbReference type="PROSITE" id="PS51257">
    <property type="entry name" value="PROKAR_LIPOPROTEIN"/>
    <property type="match status" value="1"/>
</dbReference>
<accession>A0ABV8QCR8</accession>
<gene>
    <name evidence="3" type="ORF">ACFOYW_17870</name>
</gene>
<feature type="chain" id="PRO_5046280373" evidence="1">
    <location>
        <begin position="24"/>
        <end position="569"/>
    </location>
</feature>
<dbReference type="SMART" id="SM00909">
    <property type="entry name" value="Germane"/>
    <property type="match status" value="1"/>
</dbReference>
<sequence length="569" mass="57857">MRPRGFLAVIVAVLVASVLAACATIPRSGPVVPGGSVEGQDSAFGQIDFHPNAPSTGETQAEILSGFIEAAVSPENGYQIAREFLTTSFAGEWNPDASATVDDQAKRGEPKTVPGSELSLDISPVAFVDQSGDYRTAASSTPVTLDYSFVKQHGQWRISKAPDGIVINSSQFQSVFSAHALYFYSPDYKYLVPDLRWFPSSRAAIATRIVKALLAGPSPWLQGSVVTAFPKGAQLAGGSVVVTSGAAQVALSSVAGGADDTTINRMDEQLTQSLTTAQSISSVGLSIGGVSPQSVTGVSGAQLNPAVSPNALVYQGGKFGFLSGKSLGNLSGLGAGVAALHPTAATVTADASTAAVLAKGAVYAVSDAVEEPVRIDHRANLIAPSIDNRGTIWSATSDPAADFAVSAGDGATATIKASWPDARTLVAFAVSRDGTRLAALVRTMNGQAHLMVAGIVRDSNGHPTRLGEAVDFGDLGLGTGIALAWSDDLDVSVLGTSPQGGTAIVTQQLGGTLSSPMTGPAGAVAIAGGNPSTQPWVLTSSGELQTPAGNGWQEAASGVGMLAVQQGRD</sequence>
<dbReference type="InterPro" id="IPR019606">
    <property type="entry name" value="GerMN"/>
</dbReference>
<feature type="domain" description="GerMN" evidence="2">
    <location>
        <begin position="206"/>
        <end position="296"/>
    </location>
</feature>
<dbReference type="Proteomes" id="UP001595900">
    <property type="component" value="Unassembled WGS sequence"/>
</dbReference>
<dbReference type="RefSeq" id="WP_390232228.1">
    <property type="nucleotide sequence ID" value="NZ_JBHSCN010000023.1"/>
</dbReference>
<reference evidence="4" key="1">
    <citation type="journal article" date="2019" name="Int. J. Syst. Evol. Microbiol.">
        <title>The Global Catalogue of Microorganisms (GCM) 10K type strain sequencing project: providing services to taxonomists for standard genome sequencing and annotation.</title>
        <authorList>
            <consortium name="The Broad Institute Genomics Platform"/>
            <consortium name="The Broad Institute Genome Sequencing Center for Infectious Disease"/>
            <person name="Wu L."/>
            <person name="Ma J."/>
        </authorList>
    </citation>
    <scope>NUCLEOTIDE SEQUENCE [LARGE SCALE GENOMIC DNA]</scope>
    <source>
        <strain evidence="4">CGMCC 1.10363</strain>
    </source>
</reference>
<keyword evidence="1" id="KW-0732">Signal</keyword>